<dbReference type="GO" id="GO:0005975">
    <property type="term" value="P:carbohydrate metabolic process"/>
    <property type="evidence" value="ECO:0007669"/>
    <property type="project" value="InterPro"/>
</dbReference>
<name>A0A8J8SGV1_9FIRM</name>
<organism evidence="1 2">
    <name type="scientific">Vallitalea pronyensis</name>
    <dbReference type="NCBI Taxonomy" id="1348613"/>
    <lineage>
        <taxon>Bacteria</taxon>
        <taxon>Bacillati</taxon>
        <taxon>Bacillota</taxon>
        <taxon>Clostridia</taxon>
        <taxon>Lachnospirales</taxon>
        <taxon>Vallitaleaceae</taxon>
        <taxon>Vallitalea</taxon>
    </lineage>
</organism>
<dbReference type="InterPro" id="IPR000852">
    <property type="entry name" value="Glyco_hydro_52"/>
</dbReference>
<keyword evidence="2" id="KW-1185">Reference proteome</keyword>
<reference evidence="1" key="1">
    <citation type="submission" date="2020-07" db="EMBL/GenBank/DDBJ databases">
        <title>Vallitalea pronyensis genome.</title>
        <authorList>
            <person name="Postec A."/>
        </authorList>
    </citation>
    <scope>NUCLEOTIDE SEQUENCE</scope>
    <source>
        <strain evidence="1">FatNI3</strain>
    </source>
</reference>
<dbReference type="Pfam" id="PF03512">
    <property type="entry name" value="Glyco_hydro_52"/>
    <property type="match status" value="1"/>
</dbReference>
<accession>A0A8J8SGV1</accession>
<dbReference type="GO" id="GO:0009044">
    <property type="term" value="F:xylan 1,4-beta-xylosidase activity"/>
    <property type="evidence" value="ECO:0007669"/>
    <property type="project" value="InterPro"/>
</dbReference>
<evidence type="ECO:0008006" key="3">
    <source>
        <dbReference type="Google" id="ProtNLM"/>
    </source>
</evidence>
<evidence type="ECO:0000313" key="2">
    <source>
        <dbReference type="Proteomes" id="UP000683246"/>
    </source>
</evidence>
<proteinExistence type="predicted"/>
<evidence type="ECO:0000313" key="1">
    <source>
        <dbReference type="EMBL" id="QUI22752.1"/>
    </source>
</evidence>
<dbReference type="PRINTS" id="PR00845">
    <property type="entry name" value="GLHYDRLASE52"/>
</dbReference>
<dbReference type="EMBL" id="CP058649">
    <property type="protein sequence ID" value="QUI22752.1"/>
    <property type="molecule type" value="Genomic_DNA"/>
</dbReference>
<dbReference type="RefSeq" id="WP_212698247.1">
    <property type="nucleotide sequence ID" value="NZ_CP058649.1"/>
</dbReference>
<sequence length="709" mass="80582">MHNNLFQSLHSPIGAGAAFAIGLEGTGGGFMLENDYVPEQDIFIGYREEQCVSLLPFYKKGQKTGKESYTQEEDSGEIKVESIAPDKISRTFGYGTDTFRTEDIEFSITSRFNQLPDIEKHNPVAQGILSGEYYEDIKRKVLPVVVGKLVIDNRLGDNDKEGIFAISGNTRKIFLQQETKGRYAGYRSADGYGFAVDNRGGTITEISDFDFPSLYRKTLPACLVLGPMSGILFQVPKGEKVEVDMVFGWFKEHETTEGLHRYKYLYTDYFNSLLEVFDYGFSQKDYLWVEALEADKKVLESELTEDQKILVNQAAKSYYVSSMLFSEGNQVRWVMNEGSFLMMNTFDLIIDHMFFDLRYHGWVLRNQLAYYVKEYSYYDQCGISFSHDQGVRNLFAPQGHSSYEIPNTKDCFSYMTQEELCNWIITASIYVHQQQDIAFAMDMKDVIKDSLASMMKRDGDEALLDGIMDVDSSRCGTGAEITTYDSLDESLGQARRNIYMAVKCFASYLGLVSLIEAVLEGIGEIDDQEAGKREMFVEAFNQLRKQAEAQALLGARTINGFVGEDGTFPAIVKEGNETMIIPIVEGVIYPFYAGMDDWLLKQPETVALLNHLRGHIDVILTKGKCLFDDGGWKLSATSVNSWMSKIFLCQHIVEKILDMDMDMREANKAHVKWWIVNCPTNPGIDQVFDGHQEERGFHYPRAVTNTLWW</sequence>
<dbReference type="AlphaFoldDB" id="A0A8J8SGV1"/>
<dbReference type="KEGG" id="vpy:HZI73_10830"/>
<gene>
    <name evidence="1" type="ORF">HZI73_10830</name>
</gene>
<dbReference type="Proteomes" id="UP000683246">
    <property type="component" value="Chromosome"/>
</dbReference>
<protein>
    <recommendedName>
        <fullName evidence="3">Beta-xylosidase</fullName>
    </recommendedName>
</protein>